<name>A0AA44WIA2_VERDA</name>
<dbReference type="InterPro" id="IPR029058">
    <property type="entry name" value="AB_hydrolase_fold"/>
</dbReference>
<organism evidence="1 2">
    <name type="scientific">Verticillium dahliae</name>
    <name type="common">Verticillium wilt</name>
    <dbReference type="NCBI Taxonomy" id="27337"/>
    <lineage>
        <taxon>Eukaryota</taxon>
        <taxon>Fungi</taxon>
        <taxon>Dikarya</taxon>
        <taxon>Ascomycota</taxon>
        <taxon>Pezizomycotina</taxon>
        <taxon>Sordariomycetes</taxon>
        <taxon>Hypocreomycetidae</taxon>
        <taxon>Glomerellales</taxon>
        <taxon>Plectosphaerellaceae</taxon>
        <taxon>Verticillium</taxon>
    </lineage>
</organism>
<dbReference type="Proteomes" id="UP000236305">
    <property type="component" value="Unassembled WGS sequence"/>
</dbReference>
<proteinExistence type="predicted"/>
<dbReference type="PANTHER" id="PTHR42044">
    <property type="entry name" value="DUF676 DOMAIN-CONTAINING PROTEIN-RELATED"/>
    <property type="match status" value="1"/>
</dbReference>
<comment type="caution">
    <text evidence="1">The sequence shown here is derived from an EMBL/GenBank/DDBJ whole genome shotgun (WGS) entry which is preliminary data.</text>
</comment>
<dbReference type="SUPFAM" id="SSF53474">
    <property type="entry name" value="alpha/beta-Hydrolases"/>
    <property type="match status" value="1"/>
</dbReference>
<accession>A0AA44WIA2</accession>
<gene>
    <name evidence="1" type="ORF">BJF96_g5445</name>
</gene>
<protein>
    <recommendedName>
        <fullName evidence="3">DUF676 domain-containing protein</fullName>
    </recommendedName>
</protein>
<evidence type="ECO:0000313" key="2">
    <source>
        <dbReference type="Proteomes" id="UP000236305"/>
    </source>
</evidence>
<dbReference type="PANTHER" id="PTHR42044:SF2">
    <property type="entry name" value="DUF676 DOMAIN-CONTAINING PROTEIN"/>
    <property type="match status" value="1"/>
</dbReference>
<reference evidence="1 2" key="1">
    <citation type="submission" date="2017-12" db="EMBL/GenBank/DDBJ databases">
        <title>Comparative genomics yields insights into virulence evolution of Verticillium dahliae.</title>
        <authorList>
            <person name="Fan R."/>
            <person name="Armitage A.D."/>
            <person name="Cascant-Lopez E."/>
            <person name="Sobczyk M."/>
            <person name="Cockerton H.M."/>
            <person name="Harrison R.J."/>
        </authorList>
    </citation>
    <scope>NUCLEOTIDE SEQUENCE [LARGE SCALE GENOMIC DNA]</scope>
    <source>
        <strain evidence="1 2">12008</strain>
    </source>
</reference>
<sequence>MSLLAQGIVGGIVGITTTSAIISLRVATNIFLAASDTAIVDTLLQLIHRSLEALTQSLSGAALIWRGIFTNGTNDTSVHFILNHLSELFAFLYDLFKPANVIPRFPIGFGNGQENASVDNPYNELDLRREENRRACIYQVQRVAVTLTSILKMGRGPVPRGGLGDLQMNARLRSDFDKANNPPPPTYDARLEHGQKPIYPDERWLFINGIANEFVWFQRSCDKLRDTFRRDVRGVFNRSDGFLWDLIECCGERSAADAAGNDIIARTQSSRAAQDVLARELAAALWPADGAGPPAKVVMVAHSQGCLLLRLALHRLVRDGAGQAPARRRDMAERLHVFTFGNPSVDWRVLDGGEVRPLSAYARVTEHFAHRADFVAMLGCVTQAAGAESGYAGAPVFFSNGGRGHLFGAHYSLGAESYVDGDNSKLLKAVAGRPLWLEE</sequence>
<evidence type="ECO:0008006" key="3">
    <source>
        <dbReference type="Google" id="ProtNLM"/>
    </source>
</evidence>
<evidence type="ECO:0000313" key="1">
    <source>
        <dbReference type="EMBL" id="PNH31220.1"/>
    </source>
</evidence>
<dbReference type="EMBL" id="MPSH01000017">
    <property type="protein sequence ID" value="PNH31220.1"/>
    <property type="molecule type" value="Genomic_DNA"/>
</dbReference>
<dbReference type="OMA" id="IANEFIW"/>
<dbReference type="AlphaFoldDB" id="A0AA44WIA2"/>